<dbReference type="Proteomes" id="UP001163152">
    <property type="component" value="Chromosome"/>
</dbReference>
<sequence length="161" mass="17972">MDDEQIQHGRQWLETLLALAGLNSQVHVDADKLLTEGSCWLTIDDTALSSAQINALTGEGGMALDAIQYLANTTLNLGRPEESQTAYTIELSGYRVRRQAELQALAEQAVQHVRDTGEEYEMVALSAAERRQVHTYLKGFDDLETFSRGKEPDRRLVVRPV</sequence>
<evidence type="ECO:0000259" key="1">
    <source>
        <dbReference type="PROSITE" id="PS51061"/>
    </source>
</evidence>
<dbReference type="GO" id="GO:0003723">
    <property type="term" value="F:RNA binding"/>
    <property type="evidence" value="ECO:0007669"/>
    <property type="project" value="InterPro"/>
</dbReference>
<dbReference type="Gene3D" id="3.30.1370.50">
    <property type="entry name" value="R3H-like domain"/>
    <property type="match status" value="1"/>
</dbReference>
<dbReference type="InterPro" id="IPR039247">
    <property type="entry name" value="KhpB"/>
</dbReference>
<dbReference type="InterPro" id="IPR036867">
    <property type="entry name" value="R3H_dom_sf"/>
</dbReference>
<feature type="domain" description="R3H" evidence="1">
    <location>
        <begin position="96"/>
        <end position="161"/>
    </location>
</feature>
<dbReference type="PANTHER" id="PTHR35800">
    <property type="entry name" value="PROTEIN JAG"/>
    <property type="match status" value="1"/>
</dbReference>
<dbReference type="PANTHER" id="PTHR35800:SF1">
    <property type="entry name" value="RNA-BINDING PROTEIN KHPB"/>
    <property type="match status" value="1"/>
</dbReference>
<reference evidence="2" key="1">
    <citation type="submission" date="2022-12" db="EMBL/GenBank/DDBJ databases">
        <title>Polyphasic identification of a Novel Hot-Spring Cyanobacterium Ocullathermofonsia sinensis gen nov. sp. nov. and Genomic Insights on its Adaptations to the Thermal Habitat.</title>
        <authorList>
            <person name="Daroch M."/>
            <person name="Tang J."/>
            <person name="Jiang Y."/>
        </authorList>
    </citation>
    <scope>NUCLEOTIDE SEQUENCE</scope>
    <source>
        <strain evidence="2">PKUAC-SCTA174</strain>
    </source>
</reference>
<evidence type="ECO:0000313" key="3">
    <source>
        <dbReference type="Proteomes" id="UP001163152"/>
    </source>
</evidence>
<proteinExistence type="predicted"/>
<name>A0A9E8ZIU9_9CYAN</name>
<dbReference type="AlphaFoldDB" id="A0A9E8ZIU9"/>
<dbReference type="SMART" id="SM00393">
    <property type="entry name" value="R3H"/>
    <property type="match status" value="1"/>
</dbReference>
<dbReference type="RefSeq" id="WP_268612874.1">
    <property type="nucleotide sequence ID" value="NZ_CP113797.1"/>
</dbReference>
<dbReference type="SUPFAM" id="SSF82708">
    <property type="entry name" value="R3H domain"/>
    <property type="match status" value="1"/>
</dbReference>
<dbReference type="PROSITE" id="PS51061">
    <property type="entry name" value="R3H"/>
    <property type="match status" value="1"/>
</dbReference>
<gene>
    <name evidence="2" type="ORF">OXH18_11235</name>
</gene>
<dbReference type="InterPro" id="IPR001374">
    <property type="entry name" value="R3H_dom"/>
</dbReference>
<keyword evidence="3" id="KW-1185">Reference proteome</keyword>
<protein>
    <submittedName>
        <fullName evidence="2">RNA-binding protein</fullName>
    </submittedName>
</protein>
<organism evidence="2 3">
    <name type="scientific">Thermocoleostomius sinensis A174</name>
    <dbReference type="NCBI Taxonomy" id="2016057"/>
    <lineage>
        <taxon>Bacteria</taxon>
        <taxon>Bacillati</taxon>
        <taxon>Cyanobacteriota</taxon>
        <taxon>Cyanophyceae</taxon>
        <taxon>Oculatellales</taxon>
        <taxon>Oculatellaceae</taxon>
        <taxon>Thermocoleostomius</taxon>
    </lineage>
</organism>
<dbReference type="InterPro" id="IPR034079">
    <property type="entry name" value="R3H_KhpB"/>
</dbReference>
<dbReference type="EMBL" id="CP113797">
    <property type="protein sequence ID" value="WAL62534.1"/>
    <property type="molecule type" value="Genomic_DNA"/>
</dbReference>
<accession>A0A9E8ZIU9</accession>
<dbReference type="Gene3D" id="3.30.300.20">
    <property type="match status" value="1"/>
</dbReference>
<dbReference type="Pfam" id="PF01424">
    <property type="entry name" value="R3H"/>
    <property type="match status" value="1"/>
</dbReference>
<evidence type="ECO:0000313" key="2">
    <source>
        <dbReference type="EMBL" id="WAL62534.1"/>
    </source>
</evidence>
<dbReference type="KEGG" id="tsin:OXH18_11235"/>
<dbReference type="InterPro" id="IPR015946">
    <property type="entry name" value="KH_dom-like_a/b"/>
</dbReference>
<dbReference type="CDD" id="cd02644">
    <property type="entry name" value="R3H_jag"/>
    <property type="match status" value="1"/>
</dbReference>